<dbReference type="OrthoDB" id="9771198at2"/>
<dbReference type="Pfam" id="PF00916">
    <property type="entry name" value="Sulfate_transp"/>
    <property type="match status" value="1"/>
</dbReference>
<reference evidence="7 8" key="1">
    <citation type="journal article" date="2013" name="Genome Announc.">
        <title>Draft Genome Sequence for Caulobacter sp. Strain OR37, a Bacterium Tolerant to Heavy Metals.</title>
        <authorList>
            <person name="Utturkar S.M."/>
            <person name="Bollmann A."/>
            <person name="Brzoska R.M."/>
            <person name="Klingeman D.M."/>
            <person name="Epstein S.E."/>
            <person name="Palumbo A.V."/>
            <person name="Brown S.D."/>
        </authorList>
    </citation>
    <scope>NUCLEOTIDE SEQUENCE [LARGE SCALE GENOMIC DNA]</scope>
    <source>
        <strain evidence="7 8">OR37</strain>
    </source>
</reference>
<gene>
    <name evidence="7" type="ORF">OR37_04007</name>
</gene>
<dbReference type="eggNOG" id="COG0659">
    <property type="taxonomic scope" value="Bacteria"/>
</dbReference>
<comment type="subcellular location">
    <subcellularLocation>
        <location evidence="1">Membrane</location>
        <topology evidence="1">Multi-pass membrane protein</topology>
    </subcellularLocation>
</comment>
<comment type="caution">
    <text evidence="7">The sequence shown here is derived from an EMBL/GenBank/DDBJ whole genome shotgun (WGS) entry which is preliminary data.</text>
</comment>
<feature type="transmembrane region" description="Helical" evidence="5">
    <location>
        <begin position="83"/>
        <end position="104"/>
    </location>
</feature>
<dbReference type="InterPro" id="IPR036513">
    <property type="entry name" value="STAS_dom_sf"/>
</dbReference>
<evidence type="ECO:0000256" key="3">
    <source>
        <dbReference type="ARBA" id="ARBA00022989"/>
    </source>
</evidence>
<keyword evidence="2 5" id="KW-0812">Transmembrane</keyword>
<evidence type="ECO:0000256" key="4">
    <source>
        <dbReference type="ARBA" id="ARBA00023136"/>
    </source>
</evidence>
<feature type="transmembrane region" description="Helical" evidence="5">
    <location>
        <begin position="364"/>
        <end position="394"/>
    </location>
</feature>
<dbReference type="SUPFAM" id="SSF52091">
    <property type="entry name" value="SpoIIaa-like"/>
    <property type="match status" value="1"/>
</dbReference>
<keyword evidence="8" id="KW-1185">Reference proteome</keyword>
<evidence type="ECO:0000259" key="6">
    <source>
        <dbReference type="PROSITE" id="PS50801"/>
    </source>
</evidence>
<evidence type="ECO:0000256" key="2">
    <source>
        <dbReference type="ARBA" id="ARBA00022692"/>
    </source>
</evidence>
<feature type="transmembrane region" description="Helical" evidence="5">
    <location>
        <begin position="161"/>
        <end position="179"/>
    </location>
</feature>
<feature type="transmembrane region" description="Helical" evidence="5">
    <location>
        <begin position="35"/>
        <end position="51"/>
    </location>
</feature>
<keyword evidence="4 5" id="KW-0472">Membrane</keyword>
<evidence type="ECO:0000313" key="7">
    <source>
        <dbReference type="EMBL" id="ENZ79023.1"/>
    </source>
</evidence>
<organism evidence="7 8">
    <name type="scientific">Caulobacter vibrioides OR37</name>
    <dbReference type="NCBI Taxonomy" id="1292034"/>
    <lineage>
        <taxon>Bacteria</taxon>
        <taxon>Pseudomonadati</taxon>
        <taxon>Pseudomonadota</taxon>
        <taxon>Alphaproteobacteria</taxon>
        <taxon>Caulobacterales</taxon>
        <taxon>Caulobacteraceae</taxon>
        <taxon>Caulobacter</taxon>
    </lineage>
</organism>
<protein>
    <submittedName>
        <fullName evidence="7">Sulfate permease-like transporter, MFS superfamily</fullName>
    </submittedName>
</protein>
<dbReference type="STRING" id="1292034.OR37_04007"/>
<feature type="domain" description="STAS" evidence="6">
    <location>
        <begin position="419"/>
        <end position="534"/>
    </location>
</feature>
<keyword evidence="3 5" id="KW-1133">Transmembrane helix</keyword>
<accession>R0E046</accession>
<feature type="transmembrane region" description="Helical" evidence="5">
    <location>
        <begin position="308"/>
        <end position="329"/>
    </location>
</feature>
<dbReference type="CDD" id="cd07042">
    <property type="entry name" value="STAS_SulP_like_sulfate_transporter"/>
    <property type="match status" value="1"/>
</dbReference>
<dbReference type="Proteomes" id="UP000013063">
    <property type="component" value="Unassembled WGS sequence"/>
</dbReference>
<dbReference type="InterPro" id="IPR011547">
    <property type="entry name" value="SLC26A/SulP_dom"/>
</dbReference>
<feature type="transmembrane region" description="Helical" evidence="5">
    <location>
        <begin position="116"/>
        <end position="141"/>
    </location>
</feature>
<dbReference type="PROSITE" id="PS50801">
    <property type="entry name" value="STAS"/>
    <property type="match status" value="1"/>
</dbReference>
<dbReference type="Pfam" id="PF01740">
    <property type="entry name" value="STAS"/>
    <property type="match status" value="1"/>
</dbReference>
<feature type="transmembrane region" description="Helical" evidence="5">
    <location>
        <begin position="335"/>
        <end position="357"/>
    </location>
</feature>
<dbReference type="GO" id="GO:0055085">
    <property type="term" value="P:transmembrane transport"/>
    <property type="evidence" value="ECO:0007669"/>
    <property type="project" value="InterPro"/>
</dbReference>
<sequence precursor="true">MKPFSRKDWVAGLSVAGLMLPEAVAYAGIAGLAPQRALLAAFAGCLAYAVFGRSRFAIVSPTSSSAVILAATLASLPDGDAQRAWAATVVVLLVGVAFAAAGALKLGALASFISRPVLRGFAFGLAVTIILGQAPALAGVTVASRELGPLVLGLAASLPHWNPWSLGLGLASLLAILLLRRFPALPAPLVVLAAGMALSRALDLPAHGVAMVGAIRLEPSWPSFPALSSGDYSRLVQFTPPLVLILLAESWGTIRALALRRGDVVEANQEMRALGAANLASGLVQGMPVGAGFSAGAASEAAGAVSRAAGVVAALGLAALVLTAGPLAADLPRPVLASVVIAALTHALDPSPLARLWKLERDQYVALGATVGVLVLGVLNGMLAAVVLSLVALLRRLATPTVAQLGQLAGGHDYVALARHPDARGPPGVAIWRPAAPLFFANAERVFVLIADQVRGQGFKAVVVSLEESHDLDSTALDALIEFDAEMRKDGVQLRLARAHDQVRDLLDASGARDLAARCDYSVDDAVRAALASAPTAQGSAQGPEGSR</sequence>
<dbReference type="InterPro" id="IPR002645">
    <property type="entry name" value="STAS_dom"/>
</dbReference>
<dbReference type="PANTHER" id="PTHR11814">
    <property type="entry name" value="SULFATE TRANSPORTER"/>
    <property type="match status" value="1"/>
</dbReference>
<proteinExistence type="predicted"/>
<dbReference type="RefSeq" id="WP_004624495.1">
    <property type="nucleotide sequence ID" value="NZ_APMP01000042.1"/>
</dbReference>
<evidence type="ECO:0000256" key="5">
    <source>
        <dbReference type="SAM" id="Phobius"/>
    </source>
</evidence>
<name>R0E046_CAUVI</name>
<dbReference type="GO" id="GO:0016020">
    <property type="term" value="C:membrane"/>
    <property type="evidence" value="ECO:0007669"/>
    <property type="project" value="UniProtKB-SubCell"/>
</dbReference>
<dbReference type="Gene3D" id="3.30.750.24">
    <property type="entry name" value="STAS domain"/>
    <property type="match status" value="1"/>
</dbReference>
<evidence type="ECO:0000256" key="1">
    <source>
        <dbReference type="ARBA" id="ARBA00004141"/>
    </source>
</evidence>
<evidence type="ECO:0000313" key="8">
    <source>
        <dbReference type="Proteomes" id="UP000013063"/>
    </source>
</evidence>
<dbReference type="PATRIC" id="fig|1292034.3.peg.3976"/>
<dbReference type="EMBL" id="APMP01000042">
    <property type="protein sequence ID" value="ENZ79023.1"/>
    <property type="molecule type" value="Genomic_DNA"/>
</dbReference>
<dbReference type="AlphaFoldDB" id="R0E046"/>
<dbReference type="InterPro" id="IPR001902">
    <property type="entry name" value="SLC26A/SulP_fam"/>
</dbReference>